<evidence type="ECO:0000313" key="1">
    <source>
        <dbReference type="EMBL" id="KAH7959522.1"/>
    </source>
</evidence>
<evidence type="ECO:0000313" key="2">
    <source>
        <dbReference type="Proteomes" id="UP000821865"/>
    </source>
</evidence>
<accession>A0ACB8D514</accession>
<sequence>MARDKDIEIVLWKCQNLRHDKTPFTSILMRPSLPDSLLLQETRTARTVPGYRPYQATKGTPLASIYTCSFLYKQVARFRVDTHLSNPPVLTRGTPQGAVLCPTHFNIVMTPLASEEAKIFHLHHTFYADDIPLWCSFGSPGQVQDTLQHGLDPIASFLTTAGL</sequence>
<gene>
    <name evidence="1" type="ORF">HPB49_011594</name>
</gene>
<name>A0ACB8D514_DERSI</name>
<reference evidence="1" key="1">
    <citation type="submission" date="2020-05" db="EMBL/GenBank/DDBJ databases">
        <title>Large-scale comparative analyses of tick genomes elucidate their genetic diversity and vector capacities.</title>
        <authorList>
            <person name="Jia N."/>
            <person name="Wang J."/>
            <person name="Shi W."/>
            <person name="Du L."/>
            <person name="Sun Y."/>
            <person name="Zhan W."/>
            <person name="Jiang J."/>
            <person name="Wang Q."/>
            <person name="Zhang B."/>
            <person name="Ji P."/>
            <person name="Sakyi L.B."/>
            <person name="Cui X."/>
            <person name="Yuan T."/>
            <person name="Jiang B."/>
            <person name="Yang W."/>
            <person name="Lam T.T.-Y."/>
            <person name="Chang Q."/>
            <person name="Ding S."/>
            <person name="Wang X."/>
            <person name="Zhu J."/>
            <person name="Ruan X."/>
            <person name="Zhao L."/>
            <person name="Wei J."/>
            <person name="Que T."/>
            <person name="Du C."/>
            <person name="Cheng J."/>
            <person name="Dai P."/>
            <person name="Han X."/>
            <person name="Huang E."/>
            <person name="Gao Y."/>
            <person name="Liu J."/>
            <person name="Shao H."/>
            <person name="Ye R."/>
            <person name="Li L."/>
            <person name="Wei W."/>
            <person name="Wang X."/>
            <person name="Wang C."/>
            <person name="Yang T."/>
            <person name="Huo Q."/>
            <person name="Li W."/>
            <person name="Guo W."/>
            <person name="Chen H."/>
            <person name="Zhou L."/>
            <person name="Ni X."/>
            <person name="Tian J."/>
            <person name="Zhou Y."/>
            <person name="Sheng Y."/>
            <person name="Liu T."/>
            <person name="Pan Y."/>
            <person name="Xia L."/>
            <person name="Li J."/>
            <person name="Zhao F."/>
            <person name="Cao W."/>
        </authorList>
    </citation>
    <scope>NUCLEOTIDE SEQUENCE</scope>
    <source>
        <strain evidence="1">Dsil-2018</strain>
    </source>
</reference>
<protein>
    <submittedName>
        <fullName evidence="1">Uncharacterized protein</fullName>
    </submittedName>
</protein>
<dbReference type="EMBL" id="CM023472">
    <property type="protein sequence ID" value="KAH7959522.1"/>
    <property type="molecule type" value="Genomic_DNA"/>
</dbReference>
<dbReference type="Proteomes" id="UP000821865">
    <property type="component" value="Chromosome 3"/>
</dbReference>
<organism evidence="1 2">
    <name type="scientific">Dermacentor silvarum</name>
    <name type="common">Tick</name>
    <dbReference type="NCBI Taxonomy" id="543639"/>
    <lineage>
        <taxon>Eukaryota</taxon>
        <taxon>Metazoa</taxon>
        <taxon>Ecdysozoa</taxon>
        <taxon>Arthropoda</taxon>
        <taxon>Chelicerata</taxon>
        <taxon>Arachnida</taxon>
        <taxon>Acari</taxon>
        <taxon>Parasitiformes</taxon>
        <taxon>Ixodida</taxon>
        <taxon>Ixodoidea</taxon>
        <taxon>Ixodidae</taxon>
        <taxon>Rhipicephalinae</taxon>
        <taxon>Dermacentor</taxon>
    </lineage>
</organism>
<proteinExistence type="predicted"/>
<comment type="caution">
    <text evidence="1">The sequence shown here is derived from an EMBL/GenBank/DDBJ whole genome shotgun (WGS) entry which is preliminary data.</text>
</comment>
<keyword evidence="2" id="KW-1185">Reference proteome</keyword>